<dbReference type="RefSeq" id="WP_209812081.1">
    <property type="nucleotide sequence ID" value="NZ_JAGGKT010000016.1"/>
</dbReference>
<dbReference type="NCBIfam" id="TIGR00277">
    <property type="entry name" value="HDIG"/>
    <property type="match status" value="1"/>
</dbReference>
<dbReference type="EMBL" id="JAGGKT010000016">
    <property type="protein sequence ID" value="MBP1934075.1"/>
    <property type="molecule type" value="Genomic_DNA"/>
</dbReference>
<accession>A0ABS4GW38</accession>
<feature type="domain" description="HD-GYP" evidence="2">
    <location>
        <begin position="120"/>
        <end position="315"/>
    </location>
</feature>
<dbReference type="InterPro" id="IPR037522">
    <property type="entry name" value="HD_GYP_dom"/>
</dbReference>
<keyword evidence="4" id="KW-1185">Reference proteome</keyword>
<organism evidence="3 4">
    <name type="scientific">Ammoniphilus resinae</name>
    <dbReference type="NCBI Taxonomy" id="861532"/>
    <lineage>
        <taxon>Bacteria</taxon>
        <taxon>Bacillati</taxon>
        <taxon>Bacillota</taxon>
        <taxon>Bacilli</taxon>
        <taxon>Bacillales</taxon>
        <taxon>Paenibacillaceae</taxon>
        <taxon>Aneurinibacillus group</taxon>
        <taxon>Ammoniphilus</taxon>
    </lineage>
</organism>
<gene>
    <name evidence="3" type="ORF">J2Z37_004092</name>
</gene>
<evidence type="ECO:0000313" key="3">
    <source>
        <dbReference type="EMBL" id="MBP1934075.1"/>
    </source>
</evidence>
<dbReference type="PANTHER" id="PTHR43155">
    <property type="entry name" value="CYCLIC DI-GMP PHOSPHODIESTERASE PA4108-RELATED"/>
    <property type="match status" value="1"/>
</dbReference>
<dbReference type="PROSITE" id="PS51832">
    <property type="entry name" value="HD_GYP"/>
    <property type="match status" value="1"/>
</dbReference>
<dbReference type="SMART" id="SM00471">
    <property type="entry name" value="HDc"/>
    <property type="match status" value="1"/>
</dbReference>
<dbReference type="PANTHER" id="PTHR43155:SF2">
    <property type="entry name" value="CYCLIC DI-GMP PHOSPHODIESTERASE PA4108"/>
    <property type="match status" value="1"/>
</dbReference>
<name>A0ABS4GW38_9BACL</name>
<dbReference type="InterPro" id="IPR003607">
    <property type="entry name" value="HD/PDEase_dom"/>
</dbReference>
<dbReference type="Proteomes" id="UP001519343">
    <property type="component" value="Unassembled WGS sequence"/>
</dbReference>
<dbReference type="PROSITE" id="PS51831">
    <property type="entry name" value="HD"/>
    <property type="match status" value="1"/>
</dbReference>
<protein>
    <submittedName>
        <fullName evidence="3">Nucleotidyltransferase with HDIG domain</fullName>
    </submittedName>
</protein>
<evidence type="ECO:0000259" key="1">
    <source>
        <dbReference type="PROSITE" id="PS51831"/>
    </source>
</evidence>
<dbReference type="CDD" id="cd00077">
    <property type="entry name" value="HDc"/>
    <property type="match status" value="1"/>
</dbReference>
<comment type="caution">
    <text evidence="3">The sequence shown here is derived from an EMBL/GenBank/DDBJ whole genome shotgun (WGS) entry which is preliminary data.</text>
</comment>
<dbReference type="InterPro" id="IPR006674">
    <property type="entry name" value="HD_domain"/>
</dbReference>
<dbReference type="Pfam" id="PF13487">
    <property type="entry name" value="HD_5"/>
    <property type="match status" value="1"/>
</dbReference>
<evidence type="ECO:0000313" key="4">
    <source>
        <dbReference type="Proteomes" id="UP001519343"/>
    </source>
</evidence>
<proteinExistence type="predicted"/>
<reference evidence="3 4" key="1">
    <citation type="submission" date="2021-03" db="EMBL/GenBank/DDBJ databases">
        <title>Genomic Encyclopedia of Type Strains, Phase IV (KMG-IV): sequencing the most valuable type-strain genomes for metagenomic binning, comparative biology and taxonomic classification.</title>
        <authorList>
            <person name="Goeker M."/>
        </authorList>
    </citation>
    <scope>NUCLEOTIDE SEQUENCE [LARGE SCALE GENOMIC DNA]</scope>
    <source>
        <strain evidence="3 4">DSM 24738</strain>
    </source>
</reference>
<feature type="domain" description="HD" evidence="1">
    <location>
        <begin position="141"/>
        <end position="264"/>
    </location>
</feature>
<evidence type="ECO:0000259" key="2">
    <source>
        <dbReference type="PROSITE" id="PS51832"/>
    </source>
</evidence>
<dbReference type="SUPFAM" id="SSF109604">
    <property type="entry name" value="HD-domain/PDEase-like"/>
    <property type="match status" value="1"/>
</dbReference>
<dbReference type="InterPro" id="IPR006675">
    <property type="entry name" value="HDIG_dom"/>
</dbReference>
<sequence>MSKRTAKMRLVSIYNCRSGMILGKAVYHENGKMLISNGMELTDRFINRLNEQGVTHLYILDPLTDDIVIDETIPFELRTRTIQMIQTLFKNIHEVKGKRKLSDLIRISDFQKSIQNIISLLQSNKRVVDLLTHIHVKDNYLFSHSFNVMIYTSALAVEKGLPSEKIYEIAVGCLLHDIGKLLLPEEILHKPGRLTNEEFAQIKEHTNIGFELLRKEWDIPLLAAHCAFQHHEKWDGTGYPRGLKGEEIHPYARIMAVGDVFDALTTHRVYRRAMLPHEAMELIFSETNLHFEQGIVELFRKKIAIYPIGVTVKLSTGETGVVVAYNQHCIDRPIIRIFKGESGEDLKSLKEIDLSKELSVMIVECDAIL</sequence>
<dbReference type="Gene3D" id="1.10.3210.10">
    <property type="entry name" value="Hypothetical protein af1432"/>
    <property type="match status" value="1"/>
</dbReference>